<organism evidence="8 9">
    <name type="scientific">Tabrizicola oligotrophica</name>
    <dbReference type="NCBI Taxonomy" id="2710650"/>
    <lineage>
        <taxon>Bacteria</taxon>
        <taxon>Pseudomonadati</taxon>
        <taxon>Pseudomonadota</taxon>
        <taxon>Alphaproteobacteria</taxon>
        <taxon>Rhodobacterales</taxon>
        <taxon>Paracoccaceae</taxon>
        <taxon>Tabrizicola</taxon>
    </lineage>
</organism>
<keyword evidence="1" id="KW-1003">Cell membrane</keyword>
<feature type="signal peptide" evidence="6">
    <location>
        <begin position="1"/>
        <end position="24"/>
    </location>
</feature>
<accession>A0A6M0QTX2</accession>
<feature type="domain" description="Lipopolysaccharide assembly protein A" evidence="7">
    <location>
        <begin position="42"/>
        <end position="95"/>
    </location>
</feature>
<evidence type="ECO:0000256" key="6">
    <source>
        <dbReference type="SAM" id="SignalP"/>
    </source>
</evidence>
<evidence type="ECO:0000259" key="7">
    <source>
        <dbReference type="Pfam" id="PF06305"/>
    </source>
</evidence>
<feature type="transmembrane region" description="Helical" evidence="5">
    <location>
        <begin position="48"/>
        <end position="68"/>
    </location>
</feature>
<evidence type="ECO:0000256" key="4">
    <source>
        <dbReference type="ARBA" id="ARBA00023136"/>
    </source>
</evidence>
<evidence type="ECO:0000256" key="3">
    <source>
        <dbReference type="ARBA" id="ARBA00022989"/>
    </source>
</evidence>
<dbReference type="AlphaFoldDB" id="A0A6M0QTX2"/>
<comment type="caution">
    <text evidence="8">The sequence shown here is derived from an EMBL/GenBank/DDBJ whole genome shotgun (WGS) entry which is preliminary data.</text>
</comment>
<evidence type="ECO:0000256" key="2">
    <source>
        <dbReference type="ARBA" id="ARBA00022692"/>
    </source>
</evidence>
<reference evidence="8 9" key="1">
    <citation type="submission" date="2020-02" db="EMBL/GenBank/DDBJ databases">
        <authorList>
            <person name="Chen W.-M."/>
        </authorList>
    </citation>
    <scope>NUCLEOTIDE SEQUENCE [LARGE SCALE GENOMIC DNA]</scope>
    <source>
        <strain evidence="8 9">KMS-5</strain>
    </source>
</reference>
<sequence>MRYLRYLFLAVLALSLLTVAMANRAPVQIKALPDDIAAFTGLAWQLELPLFLVIFGGMIAGLLIGFVWEWLRERKHRSAASRQSREVTRLERELAVMKDSVSVPKDDVLAILEKPKA</sequence>
<dbReference type="Pfam" id="PF06305">
    <property type="entry name" value="LapA_dom"/>
    <property type="match status" value="1"/>
</dbReference>
<dbReference type="EMBL" id="JAAIVJ010000006">
    <property type="protein sequence ID" value="NEY90936.1"/>
    <property type="molecule type" value="Genomic_DNA"/>
</dbReference>
<name>A0A6M0QTX2_9RHOB</name>
<keyword evidence="2 5" id="KW-0812">Transmembrane</keyword>
<keyword evidence="3 5" id="KW-1133">Transmembrane helix</keyword>
<evidence type="ECO:0000313" key="9">
    <source>
        <dbReference type="Proteomes" id="UP000477782"/>
    </source>
</evidence>
<proteinExistence type="predicted"/>
<keyword evidence="6" id="KW-0732">Signal</keyword>
<evidence type="ECO:0000256" key="1">
    <source>
        <dbReference type="ARBA" id="ARBA00022475"/>
    </source>
</evidence>
<keyword evidence="4 5" id="KW-0472">Membrane</keyword>
<dbReference type="Proteomes" id="UP000477782">
    <property type="component" value="Unassembled WGS sequence"/>
</dbReference>
<dbReference type="InterPro" id="IPR010445">
    <property type="entry name" value="LapA_dom"/>
</dbReference>
<evidence type="ECO:0000256" key="5">
    <source>
        <dbReference type="SAM" id="Phobius"/>
    </source>
</evidence>
<gene>
    <name evidence="8" type="ORF">G4Z14_11565</name>
</gene>
<evidence type="ECO:0000313" key="8">
    <source>
        <dbReference type="EMBL" id="NEY90936.1"/>
    </source>
</evidence>
<protein>
    <submittedName>
        <fullName evidence="8">LapA family protein</fullName>
    </submittedName>
</protein>
<dbReference type="GO" id="GO:0005886">
    <property type="term" value="C:plasma membrane"/>
    <property type="evidence" value="ECO:0007669"/>
    <property type="project" value="InterPro"/>
</dbReference>
<feature type="chain" id="PRO_5026730076" evidence="6">
    <location>
        <begin position="25"/>
        <end position="117"/>
    </location>
</feature>
<keyword evidence="9" id="KW-1185">Reference proteome</keyword>